<dbReference type="GO" id="GO:0003677">
    <property type="term" value="F:DNA binding"/>
    <property type="evidence" value="ECO:0007669"/>
    <property type="project" value="UniProtKB-KW"/>
</dbReference>
<gene>
    <name evidence="3" type="ORF">CBP34_17060</name>
</gene>
<evidence type="ECO:0000313" key="4">
    <source>
        <dbReference type="Proteomes" id="UP000194432"/>
    </source>
</evidence>
<dbReference type="InterPro" id="IPR012340">
    <property type="entry name" value="NA-bd_OB-fold"/>
</dbReference>
<proteinExistence type="predicted"/>
<accession>A0A240U6L3</accession>
<name>A0A240U6L3_9BURK</name>
<reference evidence="3 4" key="1">
    <citation type="submission" date="2017-05" db="EMBL/GenBank/DDBJ databases">
        <title>Polyphasic characterization of four soil-derived phenanthrene-degrading Acidovorax strains and proposal of Acidovorax phenanthrenivorans sp. nov.</title>
        <authorList>
            <person name="Singleton D.R."/>
            <person name="Lee J."/>
            <person name="Dickey A.N."/>
            <person name="Stroud A."/>
            <person name="Scholl E.H."/>
            <person name="Wright F.A."/>
            <person name="Aitken M.D."/>
        </authorList>
    </citation>
    <scope>NUCLEOTIDE SEQUENCE [LARGE SCALE GENOMIC DNA]</scope>
    <source>
        <strain evidence="3">NA3</strain>
    </source>
</reference>
<dbReference type="Pfam" id="PF12172">
    <property type="entry name" value="zf-ChsH2"/>
    <property type="match status" value="1"/>
</dbReference>
<dbReference type="InterPro" id="IPR022002">
    <property type="entry name" value="ChsH2_Znr"/>
</dbReference>
<evidence type="ECO:0000259" key="2">
    <source>
        <dbReference type="Pfam" id="PF12172"/>
    </source>
</evidence>
<keyword evidence="4" id="KW-1185">Reference proteome</keyword>
<organism evidence="3 4">
    <name type="scientific">Acidovorax carolinensis</name>
    <dbReference type="NCBI Taxonomy" id="553814"/>
    <lineage>
        <taxon>Bacteria</taxon>
        <taxon>Pseudomonadati</taxon>
        <taxon>Pseudomonadota</taxon>
        <taxon>Betaproteobacteria</taxon>
        <taxon>Burkholderiales</taxon>
        <taxon>Comamonadaceae</taxon>
        <taxon>Acidovorax</taxon>
    </lineage>
</organism>
<feature type="domain" description="ChsH2 C-terminal OB-fold" evidence="1">
    <location>
        <begin position="55"/>
        <end position="115"/>
    </location>
</feature>
<dbReference type="InterPro" id="IPR052513">
    <property type="entry name" value="Thioester_dehydratase-like"/>
</dbReference>
<protein>
    <submittedName>
        <fullName evidence="3">DNA-binding protein</fullName>
    </submittedName>
</protein>
<dbReference type="Gene3D" id="6.10.30.10">
    <property type="match status" value="1"/>
</dbReference>
<dbReference type="Pfam" id="PF01796">
    <property type="entry name" value="OB_ChsH2_C"/>
    <property type="match status" value="1"/>
</dbReference>
<dbReference type="Proteomes" id="UP000194432">
    <property type="component" value="Chromosome 1"/>
</dbReference>
<dbReference type="AlphaFoldDB" id="A0A240U6L3"/>
<dbReference type="RefSeq" id="WP_094098732.1">
    <property type="nucleotide sequence ID" value="NZ_CP021361.1"/>
</dbReference>
<dbReference type="EMBL" id="CP021361">
    <property type="protein sequence ID" value="ART53031.1"/>
    <property type="molecule type" value="Genomic_DNA"/>
</dbReference>
<evidence type="ECO:0000313" key="3">
    <source>
        <dbReference type="EMBL" id="ART53031.1"/>
    </source>
</evidence>
<evidence type="ECO:0000259" key="1">
    <source>
        <dbReference type="Pfam" id="PF01796"/>
    </source>
</evidence>
<keyword evidence="3" id="KW-0238">DNA-binding</keyword>
<dbReference type="InterPro" id="IPR002878">
    <property type="entry name" value="ChsH2_C"/>
</dbReference>
<dbReference type="SUPFAM" id="SSF50249">
    <property type="entry name" value="Nucleic acid-binding proteins"/>
    <property type="match status" value="1"/>
</dbReference>
<dbReference type="KEGG" id="acin:CBP34_17060"/>
<dbReference type="PANTHER" id="PTHR34075">
    <property type="entry name" value="BLR3430 PROTEIN"/>
    <property type="match status" value="1"/>
</dbReference>
<sequence length="130" mass="14005">MSAPETTAARPLAAPFTDGLREGLLRYQQCAHCGGAQTLARYACQHCGERGALHWRDAAGAATVLAVTEVARAPSDEFRALAPYTLVIVQLDEGPRLMAHAVPGVRIGERVRAGFFEHQGRTLVRFAPLP</sequence>
<feature type="domain" description="ChsH2 rubredoxin-like zinc ribbon" evidence="2">
    <location>
        <begin position="18"/>
        <end position="50"/>
    </location>
</feature>
<dbReference type="PANTHER" id="PTHR34075:SF5">
    <property type="entry name" value="BLR3430 PROTEIN"/>
    <property type="match status" value="1"/>
</dbReference>